<accession>A0ACC0AU85</accession>
<name>A0ACC0AU85_CATRO</name>
<evidence type="ECO:0000313" key="2">
    <source>
        <dbReference type="Proteomes" id="UP001060085"/>
    </source>
</evidence>
<evidence type="ECO:0000313" key="1">
    <source>
        <dbReference type="EMBL" id="KAI5664099.1"/>
    </source>
</evidence>
<keyword evidence="2" id="KW-1185">Reference proteome</keyword>
<sequence>MKFKAYIFLCLIFAILFISSTVVAEKIQVDKESNEDITKADDAKEQDQYGGGWGGNGGYGGGWGGSGGGYGGGGGGWGGRGGGWGGGGGGGRGCQWGCCGYNRWGGCRCCYTAQEARAYMDTLAKP</sequence>
<dbReference type="EMBL" id="CM044705">
    <property type="protein sequence ID" value="KAI5664099.1"/>
    <property type="molecule type" value="Genomic_DNA"/>
</dbReference>
<comment type="caution">
    <text evidence="1">The sequence shown here is derived from an EMBL/GenBank/DDBJ whole genome shotgun (WGS) entry which is preliminary data.</text>
</comment>
<organism evidence="1 2">
    <name type="scientific">Catharanthus roseus</name>
    <name type="common">Madagascar periwinkle</name>
    <name type="synonym">Vinca rosea</name>
    <dbReference type="NCBI Taxonomy" id="4058"/>
    <lineage>
        <taxon>Eukaryota</taxon>
        <taxon>Viridiplantae</taxon>
        <taxon>Streptophyta</taxon>
        <taxon>Embryophyta</taxon>
        <taxon>Tracheophyta</taxon>
        <taxon>Spermatophyta</taxon>
        <taxon>Magnoliopsida</taxon>
        <taxon>eudicotyledons</taxon>
        <taxon>Gunneridae</taxon>
        <taxon>Pentapetalae</taxon>
        <taxon>asterids</taxon>
        <taxon>lamiids</taxon>
        <taxon>Gentianales</taxon>
        <taxon>Apocynaceae</taxon>
        <taxon>Rauvolfioideae</taxon>
        <taxon>Vinceae</taxon>
        <taxon>Catharanthinae</taxon>
        <taxon>Catharanthus</taxon>
    </lineage>
</organism>
<dbReference type="Proteomes" id="UP001060085">
    <property type="component" value="Linkage Group LG05"/>
</dbReference>
<reference evidence="2" key="1">
    <citation type="journal article" date="2023" name="Nat. Plants">
        <title>Single-cell RNA sequencing provides a high-resolution roadmap for understanding the multicellular compartmentation of specialized metabolism.</title>
        <authorList>
            <person name="Sun S."/>
            <person name="Shen X."/>
            <person name="Li Y."/>
            <person name="Li Y."/>
            <person name="Wang S."/>
            <person name="Li R."/>
            <person name="Zhang H."/>
            <person name="Shen G."/>
            <person name="Guo B."/>
            <person name="Wei J."/>
            <person name="Xu J."/>
            <person name="St-Pierre B."/>
            <person name="Chen S."/>
            <person name="Sun C."/>
        </authorList>
    </citation>
    <scope>NUCLEOTIDE SEQUENCE [LARGE SCALE GENOMIC DNA]</scope>
</reference>
<protein>
    <submittedName>
        <fullName evidence="1">Uncharacterized protein</fullName>
    </submittedName>
</protein>
<proteinExistence type="predicted"/>
<gene>
    <name evidence="1" type="ORF">M9H77_23422</name>
</gene>